<protein>
    <submittedName>
        <fullName evidence="1">Uncharacterized protein</fullName>
    </submittedName>
</protein>
<proteinExistence type="predicted"/>
<name>A0ABD2B9G5_VESMC</name>
<keyword evidence="2" id="KW-1185">Reference proteome</keyword>
<evidence type="ECO:0000313" key="2">
    <source>
        <dbReference type="Proteomes" id="UP001607303"/>
    </source>
</evidence>
<evidence type="ECO:0000313" key="1">
    <source>
        <dbReference type="EMBL" id="KAL2729352.1"/>
    </source>
</evidence>
<feature type="non-terminal residue" evidence="1">
    <location>
        <position position="1"/>
    </location>
</feature>
<dbReference type="Proteomes" id="UP001607303">
    <property type="component" value="Unassembled WGS sequence"/>
</dbReference>
<dbReference type="AlphaFoldDB" id="A0ABD2B9G5"/>
<gene>
    <name evidence="1" type="ORF">V1477_016532</name>
</gene>
<dbReference type="EMBL" id="JAYRBN010000097">
    <property type="protein sequence ID" value="KAL2729352.1"/>
    <property type="molecule type" value="Genomic_DNA"/>
</dbReference>
<reference evidence="1 2" key="1">
    <citation type="journal article" date="2024" name="Ann. Entomol. Soc. Am.">
        <title>Genomic analyses of the southern and eastern yellowjacket wasps (Hymenoptera: Vespidae) reveal evolutionary signatures of social life.</title>
        <authorList>
            <person name="Catto M.A."/>
            <person name="Caine P.B."/>
            <person name="Orr S.E."/>
            <person name="Hunt B.G."/>
            <person name="Goodisman M.A.D."/>
        </authorList>
    </citation>
    <scope>NUCLEOTIDE SEQUENCE [LARGE SCALE GENOMIC DNA]</scope>
    <source>
        <strain evidence="1">232</strain>
        <tissue evidence="1">Head and thorax</tissue>
    </source>
</reference>
<comment type="caution">
    <text evidence="1">The sequence shown here is derived from an EMBL/GenBank/DDBJ whole genome shotgun (WGS) entry which is preliminary data.</text>
</comment>
<organism evidence="1 2">
    <name type="scientific">Vespula maculifrons</name>
    <name type="common">Eastern yellow jacket</name>
    <name type="synonym">Wasp</name>
    <dbReference type="NCBI Taxonomy" id="7453"/>
    <lineage>
        <taxon>Eukaryota</taxon>
        <taxon>Metazoa</taxon>
        <taxon>Ecdysozoa</taxon>
        <taxon>Arthropoda</taxon>
        <taxon>Hexapoda</taxon>
        <taxon>Insecta</taxon>
        <taxon>Pterygota</taxon>
        <taxon>Neoptera</taxon>
        <taxon>Endopterygota</taxon>
        <taxon>Hymenoptera</taxon>
        <taxon>Apocrita</taxon>
        <taxon>Aculeata</taxon>
        <taxon>Vespoidea</taxon>
        <taxon>Vespidae</taxon>
        <taxon>Vespinae</taxon>
        <taxon>Vespula</taxon>
    </lineage>
</organism>
<sequence length="104" mass="11966">RKNLQAQLSSRNFRFKQAIKNIDNVENLLIDKRVRHTILQLVAANICNFNLLGTVVTSKYATCDTGLKCIQPASIRSNEKTRYRKRPTIYEFLLNSSALLKKLL</sequence>
<accession>A0ABD2B9G5</accession>